<feature type="compositionally biased region" description="Low complexity" evidence="1">
    <location>
        <begin position="90"/>
        <end position="100"/>
    </location>
</feature>
<dbReference type="AlphaFoldDB" id="A0A9P3PEQ6"/>
<keyword evidence="2" id="KW-1133">Transmembrane helix</keyword>
<sequence length="121" mass="13648">MVDKAGPQNGHLGTTWEITLVTIFVALVFLILGTVLCQVRRKQRRRRQEALDAELGRSEIANRGEKGDRNGVSLSMPEPAANPARHSKSSRSTTSTSTTSYHEHDRPSNKPPAPRYYWDYR</sequence>
<evidence type="ECO:0000256" key="2">
    <source>
        <dbReference type="SAM" id="Phobius"/>
    </source>
</evidence>
<dbReference type="Proteomes" id="UP001063166">
    <property type="component" value="Unassembled WGS sequence"/>
</dbReference>
<comment type="caution">
    <text evidence="3">The sequence shown here is derived from an EMBL/GenBank/DDBJ whole genome shotgun (WGS) entry which is preliminary data.</text>
</comment>
<dbReference type="EMBL" id="BRPK01000002">
    <property type="protein sequence ID" value="GLB34590.1"/>
    <property type="molecule type" value="Genomic_DNA"/>
</dbReference>
<evidence type="ECO:0000313" key="3">
    <source>
        <dbReference type="EMBL" id="GLB34590.1"/>
    </source>
</evidence>
<keyword evidence="4" id="KW-1185">Reference proteome</keyword>
<keyword evidence="2" id="KW-0812">Transmembrane</keyword>
<evidence type="ECO:0000313" key="4">
    <source>
        <dbReference type="Proteomes" id="UP001063166"/>
    </source>
</evidence>
<protein>
    <recommendedName>
        <fullName evidence="5">Transmembrane protein</fullName>
    </recommendedName>
</protein>
<feature type="region of interest" description="Disordered" evidence="1">
    <location>
        <begin position="41"/>
        <end position="121"/>
    </location>
</feature>
<keyword evidence="2" id="KW-0472">Membrane</keyword>
<feature type="transmembrane region" description="Helical" evidence="2">
    <location>
        <begin position="20"/>
        <end position="39"/>
    </location>
</feature>
<name>A0A9P3PEQ6_LYOSH</name>
<dbReference type="OrthoDB" id="3048850at2759"/>
<accession>A0A9P3PEQ6</accession>
<evidence type="ECO:0000256" key="1">
    <source>
        <dbReference type="SAM" id="MobiDB-lite"/>
    </source>
</evidence>
<proteinExistence type="predicted"/>
<gene>
    <name evidence="3" type="ORF">LshimejAT787_0201550</name>
</gene>
<evidence type="ECO:0008006" key="5">
    <source>
        <dbReference type="Google" id="ProtNLM"/>
    </source>
</evidence>
<organism evidence="3 4">
    <name type="scientific">Lyophyllum shimeji</name>
    <name type="common">Hon-shimeji</name>
    <name type="synonym">Tricholoma shimeji</name>
    <dbReference type="NCBI Taxonomy" id="47721"/>
    <lineage>
        <taxon>Eukaryota</taxon>
        <taxon>Fungi</taxon>
        <taxon>Dikarya</taxon>
        <taxon>Basidiomycota</taxon>
        <taxon>Agaricomycotina</taxon>
        <taxon>Agaricomycetes</taxon>
        <taxon>Agaricomycetidae</taxon>
        <taxon>Agaricales</taxon>
        <taxon>Tricholomatineae</taxon>
        <taxon>Lyophyllaceae</taxon>
        <taxon>Lyophyllum</taxon>
    </lineage>
</organism>
<feature type="compositionally biased region" description="Basic and acidic residues" evidence="1">
    <location>
        <begin position="48"/>
        <end position="69"/>
    </location>
</feature>
<reference evidence="3" key="1">
    <citation type="submission" date="2022-07" db="EMBL/GenBank/DDBJ databases">
        <title>The genome of Lyophyllum shimeji provides insight into the initial evolution of ectomycorrhizal fungal genome.</title>
        <authorList>
            <person name="Kobayashi Y."/>
            <person name="Shibata T."/>
            <person name="Hirakawa H."/>
            <person name="Shigenobu S."/>
            <person name="Nishiyama T."/>
            <person name="Yamada A."/>
            <person name="Hasebe M."/>
            <person name="Kawaguchi M."/>
        </authorList>
    </citation>
    <scope>NUCLEOTIDE SEQUENCE</scope>
    <source>
        <strain evidence="3">AT787</strain>
    </source>
</reference>